<dbReference type="Proteomes" id="UP001629274">
    <property type="component" value="Unassembled WGS sequence"/>
</dbReference>
<dbReference type="InterPro" id="IPR043733">
    <property type="entry name" value="DUF5677"/>
</dbReference>
<proteinExistence type="predicted"/>
<evidence type="ECO:0000313" key="1">
    <source>
        <dbReference type="EMBL" id="MFM0239671.1"/>
    </source>
</evidence>
<evidence type="ECO:0000313" key="2">
    <source>
        <dbReference type="Proteomes" id="UP001629274"/>
    </source>
</evidence>
<gene>
    <name evidence="1" type="ORF">PQR03_16195</name>
</gene>
<reference evidence="1 2" key="1">
    <citation type="journal article" date="2024" name="Chem. Sci.">
        <title>Discovery of megapolipeptins by genome mining of a Burkholderiales bacteria collection.</title>
        <authorList>
            <person name="Paulo B.S."/>
            <person name="Recchia M.J.J."/>
            <person name="Lee S."/>
            <person name="Fergusson C.H."/>
            <person name="Romanowski S.B."/>
            <person name="Hernandez A."/>
            <person name="Krull N."/>
            <person name="Liu D.Y."/>
            <person name="Cavanagh H."/>
            <person name="Bos A."/>
            <person name="Gray C.A."/>
            <person name="Murphy B.T."/>
            <person name="Linington R.G."/>
            <person name="Eustaquio A.S."/>
        </authorList>
    </citation>
    <scope>NUCLEOTIDE SEQUENCE [LARGE SCALE GENOMIC DNA]</scope>
    <source>
        <strain evidence="1 2">RL17-351-BIE-A</strain>
    </source>
</reference>
<comment type="caution">
    <text evidence="1">The sequence shown here is derived from an EMBL/GenBank/DDBJ whole genome shotgun (WGS) entry which is preliminary data.</text>
</comment>
<dbReference type="RefSeq" id="WP_408263375.1">
    <property type="nucleotide sequence ID" value="NZ_JAQQCK010000012.1"/>
</dbReference>
<name>A0ABW9BGW9_9BURK</name>
<sequence>MIESEGFLSQEMDGYIAAIREAFAEEIRQCRQISSEATSQLFRSGVDASSLPQLMAASFWTRCLSACQATILLGERGLNIEALALLRTAYEHLFFCGAIANNPACLARIEGQDRAERIKQAEKLQKNESVLQALSEEDCVLLDDFVRDTPKAKKQLSAFEAAKLGGMEGLYEGAYRTLSLVGTHSSYTTAGHAFGDSFEDMRFGPSKEHLGMLFGLTRDCIGLGMQAMAPLLKGRPQS</sequence>
<dbReference type="EMBL" id="JAQQDR010000005">
    <property type="protein sequence ID" value="MFM0239671.1"/>
    <property type="molecule type" value="Genomic_DNA"/>
</dbReference>
<accession>A0ABW9BGW9</accession>
<protein>
    <submittedName>
        <fullName evidence="1">DUF5677 domain-containing protein</fullName>
    </submittedName>
</protein>
<keyword evidence="2" id="KW-1185">Reference proteome</keyword>
<dbReference type="Pfam" id="PF18928">
    <property type="entry name" value="DUF5677"/>
    <property type="match status" value="1"/>
</dbReference>
<organism evidence="1 2">
    <name type="scientific">Paraburkholderia phytofirmans</name>
    <dbReference type="NCBI Taxonomy" id="261302"/>
    <lineage>
        <taxon>Bacteria</taxon>
        <taxon>Pseudomonadati</taxon>
        <taxon>Pseudomonadota</taxon>
        <taxon>Betaproteobacteria</taxon>
        <taxon>Burkholderiales</taxon>
        <taxon>Burkholderiaceae</taxon>
        <taxon>Paraburkholderia</taxon>
    </lineage>
</organism>